<dbReference type="RefSeq" id="WP_345151482.1">
    <property type="nucleotide sequence ID" value="NZ_BAABEO010000019.1"/>
</dbReference>
<dbReference type="EMBL" id="BAABEO010000019">
    <property type="protein sequence ID" value="GAA3688329.1"/>
    <property type="molecule type" value="Genomic_DNA"/>
</dbReference>
<evidence type="ECO:0000256" key="1">
    <source>
        <dbReference type="SAM" id="MobiDB-lite"/>
    </source>
</evidence>
<keyword evidence="3" id="KW-1185">Reference proteome</keyword>
<name>A0ABP7CGT7_9MICC</name>
<dbReference type="Proteomes" id="UP001500752">
    <property type="component" value="Unassembled WGS sequence"/>
</dbReference>
<feature type="region of interest" description="Disordered" evidence="1">
    <location>
        <begin position="1"/>
        <end position="23"/>
    </location>
</feature>
<accession>A0ABP7CGT7</accession>
<proteinExistence type="predicted"/>
<protein>
    <submittedName>
        <fullName evidence="2">Uncharacterized protein</fullName>
    </submittedName>
</protein>
<sequence>MSEQHEHEHEHEHGSGHGGHGGDGTMGLHGMLLFGEGALYLSHLPMFQRPHNFQVILEVGFDEAAGEVLSADRESGGQGLYTFEPEEFHITELDPGGDGPERSSIEGTIYRGHFERGGLPIARAVAEVRNVVYFKKLDVGAGHVADQDLAYLCFGRAGQLHFVHRITAKPDFDQVLAARLVPGTVTDMAGRPVGEDVTRDFDHAVPVEFQGRRDTPQFRLSPKETAEGAFFATIAPQGFHGFRVQVETDRELYLELRELGSG</sequence>
<gene>
    <name evidence="2" type="ORF">GCM10023081_27070</name>
</gene>
<comment type="caution">
    <text evidence="2">The sequence shown here is derived from an EMBL/GenBank/DDBJ whole genome shotgun (WGS) entry which is preliminary data.</text>
</comment>
<reference evidence="3" key="1">
    <citation type="journal article" date="2019" name="Int. J. Syst. Evol. Microbiol.">
        <title>The Global Catalogue of Microorganisms (GCM) 10K type strain sequencing project: providing services to taxonomists for standard genome sequencing and annotation.</title>
        <authorList>
            <consortium name="The Broad Institute Genomics Platform"/>
            <consortium name="The Broad Institute Genome Sequencing Center for Infectious Disease"/>
            <person name="Wu L."/>
            <person name="Ma J."/>
        </authorList>
    </citation>
    <scope>NUCLEOTIDE SEQUENCE [LARGE SCALE GENOMIC DNA]</scope>
    <source>
        <strain evidence="3">JCM 30742</strain>
    </source>
</reference>
<organism evidence="2 3">
    <name type="scientific">Arthrobacter ginkgonis</name>
    <dbReference type="NCBI Taxonomy" id="1630594"/>
    <lineage>
        <taxon>Bacteria</taxon>
        <taxon>Bacillati</taxon>
        <taxon>Actinomycetota</taxon>
        <taxon>Actinomycetes</taxon>
        <taxon>Micrococcales</taxon>
        <taxon>Micrococcaceae</taxon>
        <taxon>Arthrobacter</taxon>
    </lineage>
</organism>
<evidence type="ECO:0000313" key="3">
    <source>
        <dbReference type="Proteomes" id="UP001500752"/>
    </source>
</evidence>
<evidence type="ECO:0000313" key="2">
    <source>
        <dbReference type="EMBL" id="GAA3688329.1"/>
    </source>
</evidence>
<feature type="compositionally biased region" description="Basic and acidic residues" evidence="1">
    <location>
        <begin position="1"/>
        <end position="15"/>
    </location>
</feature>